<evidence type="ECO:0000313" key="3">
    <source>
        <dbReference type="Proteomes" id="UP000199114"/>
    </source>
</evidence>
<keyword evidence="1" id="KW-0472">Membrane</keyword>
<dbReference type="OrthoDB" id="154701at2157"/>
<proteinExistence type="predicted"/>
<gene>
    <name evidence="2" type="ORF">SAMN04489841_2122</name>
</gene>
<keyword evidence="3" id="KW-1185">Reference proteome</keyword>
<keyword evidence="1" id="KW-0812">Transmembrane</keyword>
<reference evidence="3" key="1">
    <citation type="submission" date="2016-10" db="EMBL/GenBank/DDBJ databases">
        <authorList>
            <person name="Varghese N."/>
            <person name="Submissions S."/>
        </authorList>
    </citation>
    <scope>NUCLEOTIDE SEQUENCE [LARGE SCALE GENOMIC DNA]</scope>
    <source>
        <strain evidence="3">DSM 25055</strain>
    </source>
</reference>
<dbReference type="Proteomes" id="UP000199114">
    <property type="component" value="Unassembled WGS sequence"/>
</dbReference>
<keyword evidence="1" id="KW-1133">Transmembrane helix</keyword>
<protein>
    <submittedName>
        <fullName evidence="2">Uncharacterized protein</fullName>
    </submittedName>
</protein>
<accession>A0A1H9I6J6</accession>
<evidence type="ECO:0000313" key="2">
    <source>
        <dbReference type="EMBL" id="SEQ70035.1"/>
    </source>
</evidence>
<feature type="transmembrane region" description="Helical" evidence="1">
    <location>
        <begin position="15"/>
        <end position="36"/>
    </location>
</feature>
<sequence>MQDVVLHTGASHPNLLWIVVPAVLSFIAGLGVVAYADRIRGWFRAESEPTTE</sequence>
<dbReference type="EMBL" id="FOFD01000003">
    <property type="protein sequence ID" value="SEQ70035.1"/>
    <property type="molecule type" value="Genomic_DNA"/>
</dbReference>
<name>A0A1H9I6J6_9EURY</name>
<dbReference type="RefSeq" id="WP_175480113.1">
    <property type="nucleotide sequence ID" value="NZ_FOFD01000003.1"/>
</dbReference>
<dbReference type="AlphaFoldDB" id="A0A1H9I6J6"/>
<evidence type="ECO:0000256" key="1">
    <source>
        <dbReference type="SAM" id="Phobius"/>
    </source>
</evidence>
<organism evidence="2 3">
    <name type="scientific">Natrinema salaciae</name>
    <dbReference type="NCBI Taxonomy" id="1186196"/>
    <lineage>
        <taxon>Archaea</taxon>
        <taxon>Methanobacteriati</taxon>
        <taxon>Methanobacteriota</taxon>
        <taxon>Stenosarchaea group</taxon>
        <taxon>Halobacteria</taxon>
        <taxon>Halobacteriales</taxon>
        <taxon>Natrialbaceae</taxon>
        <taxon>Natrinema</taxon>
    </lineage>
</organism>